<gene>
    <name evidence="2" type="ORF">DWB68_11875</name>
</gene>
<dbReference type="InterPro" id="IPR012338">
    <property type="entry name" value="Beta-lactam/transpept-like"/>
</dbReference>
<dbReference type="GO" id="GO:0016787">
    <property type="term" value="F:hydrolase activity"/>
    <property type="evidence" value="ECO:0007669"/>
    <property type="project" value="UniProtKB-KW"/>
</dbReference>
<dbReference type="InterPro" id="IPR052907">
    <property type="entry name" value="Beta-lactamase/esterase"/>
</dbReference>
<keyword evidence="3" id="KW-1185">Reference proteome</keyword>
<dbReference type="RefSeq" id="WP_119425340.1">
    <property type="nucleotide sequence ID" value="NZ_QQXK01000025.1"/>
</dbReference>
<keyword evidence="2" id="KW-0378">Hydrolase</keyword>
<dbReference type="AlphaFoldDB" id="A0A399J8F0"/>
<dbReference type="PANTHER" id="PTHR43319">
    <property type="entry name" value="BETA-LACTAMASE-RELATED"/>
    <property type="match status" value="1"/>
</dbReference>
<dbReference type="Gene3D" id="3.40.710.10">
    <property type="entry name" value="DD-peptidase/beta-lactamase superfamily"/>
    <property type="match status" value="1"/>
</dbReference>
<dbReference type="PANTHER" id="PTHR43319:SF3">
    <property type="entry name" value="BETA-LACTAMASE-RELATED DOMAIN-CONTAINING PROTEIN"/>
    <property type="match status" value="1"/>
</dbReference>
<comment type="caution">
    <text evidence="2">The sequence shown here is derived from an EMBL/GenBank/DDBJ whole genome shotgun (WGS) entry which is preliminary data.</text>
</comment>
<evidence type="ECO:0000313" key="3">
    <source>
        <dbReference type="Proteomes" id="UP000265419"/>
    </source>
</evidence>
<dbReference type="SUPFAM" id="SSF56601">
    <property type="entry name" value="beta-lactamase/transpeptidase-like"/>
    <property type="match status" value="1"/>
</dbReference>
<protein>
    <submittedName>
        <fullName evidence="2">Class A beta-lactamase-related serine hydrolase</fullName>
    </submittedName>
</protein>
<dbReference type="Proteomes" id="UP000265419">
    <property type="component" value="Unassembled WGS sequence"/>
</dbReference>
<name>A0A399J8F0_9MICC</name>
<dbReference type="InterPro" id="IPR001466">
    <property type="entry name" value="Beta-lactam-related"/>
</dbReference>
<evidence type="ECO:0000313" key="2">
    <source>
        <dbReference type="EMBL" id="RII41534.1"/>
    </source>
</evidence>
<organism evidence="2 3">
    <name type="scientific">Galactobacter valiniphilus</name>
    <dbReference type="NCBI Taxonomy" id="2676122"/>
    <lineage>
        <taxon>Bacteria</taxon>
        <taxon>Bacillati</taxon>
        <taxon>Actinomycetota</taxon>
        <taxon>Actinomycetes</taxon>
        <taxon>Micrococcales</taxon>
        <taxon>Micrococcaceae</taxon>
        <taxon>Galactobacter</taxon>
    </lineage>
</organism>
<proteinExistence type="predicted"/>
<evidence type="ECO:0000259" key="1">
    <source>
        <dbReference type="Pfam" id="PF00144"/>
    </source>
</evidence>
<dbReference type="Pfam" id="PF00144">
    <property type="entry name" value="Beta-lactamase"/>
    <property type="match status" value="1"/>
</dbReference>
<reference evidence="2 3" key="1">
    <citation type="submission" date="2018-07" db="EMBL/GenBank/DDBJ databases">
        <title>Arthrobacter sp. nov., isolated from raw cow's milk with high bacterial count.</title>
        <authorList>
            <person name="Hahne J."/>
            <person name="Isele D."/>
            <person name="Lipski A."/>
        </authorList>
    </citation>
    <scope>NUCLEOTIDE SEQUENCE [LARGE SCALE GENOMIC DNA]</scope>
    <source>
        <strain evidence="2 3">JZ R-35</strain>
    </source>
</reference>
<dbReference type="EMBL" id="QQXK01000025">
    <property type="protein sequence ID" value="RII41534.1"/>
    <property type="molecule type" value="Genomic_DNA"/>
</dbReference>
<accession>A0A399J8F0</accession>
<feature type="domain" description="Beta-lactamase-related" evidence="1">
    <location>
        <begin position="14"/>
        <end position="353"/>
    </location>
</feature>
<sequence length="384" mass="40535">MQQPIIAPRFEGVARLLAEATEQDPTHRAQLAVYLRGEPVLDLAVGEGLDTGRLHGVFSVSKGLSSLVFAKLIQDGLVDPAGPVAQYWPEFAVAGKGAVTVEQLLSHQAGLPGPVNGLDMDDFLDSRPAAAILAALAPQWTPGVAFGYHALTFGTFIEELVLRITGRRVQELYEEWIRVPAEADAWLGLPEEQEARYVPVPSVGGMGFVDPFGLSGLAMNSIAGFLDANGQRSYDLMQVPNLRRVREVGPAAVGGVASARGLARAYAYATTGLRRADGSLTAPLLSAATIAEVSRDRAFGHDRISGNMKAFGVGFMRPNPNNDWGSAAAFGHDGANGTVSFADPGWGLTFAYLPFTPQAGGTNGCLAQRLTVAVREAILAQLAG</sequence>